<feature type="compositionally biased region" description="Low complexity" evidence="1">
    <location>
        <begin position="116"/>
        <end position="126"/>
    </location>
</feature>
<evidence type="ECO:0000313" key="3">
    <source>
        <dbReference type="Proteomes" id="UP000218209"/>
    </source>
</evidence>
<name>A0A1X6NR45_PORUM</name>
<feature type="compositionally biased region" description="Basic and acidic residues" evidence="1">
    <location>
        <begin position="271"/>
        <end position="280"/>
    </location>
</feature>
<accession>A0A1X6NR45</accession>
<keyword evidence="3" id="KW-1185">Reference proteome</keyword>
<dbReference type="Proteomes" id="UP000218209">
    <property type="component" value="Unassembled WGS sequence"/>
</dbReference>
<evidence type="ECO:0000256" key="1">
    <source>
        <dbReference type="SAM" id="MobiDB-lite"/>
    </source>
</evidence>
<dbReference type="AlphaFoldDB" id="A0A1X6NR45"/>
<organism evidence="2 3">
    <name type="scientific">Porphyra umbilicalis</name>
    <name type="common">Purple laver</name>
    <name type="synonym">Red alga</name>
    <dbReference type="NCBI Taxonomy" id="2786"/>
    <lineage>
        <taxon>Eukaryota</taxon>
        <taxon>Rhodophyta</taxon>
        <taxon>Bangiophyceae</taxon>
        <taxon>Bangiales</taxon>
        <taxon>Bangiaceae</taxon>
        <taxon>Porphyra</taxon>
    </lineage>
</organism>
<feature type="region of interest" description="Disordered" evidence="1">
    <location>
        <begin position="97"/>
        <end position="131"/>
    </location>
</feature>
<feature type="region of interest" description="Disordered" evidence="1">
    <location>
        <begin position="189"/>
        <end position="214"/>
    </location>
</feature>
<proteinExistence type="predicted"/>
<feature type="compositionally biased region" description="Acidic residues" evidence="1">
    <location>
        <begin position="193"/>
        <end position="203"/>
    </location>
</feature>
<reference evidence="2 3" key="1">
    <citation type="submission" date="2017-03" db="EMBL/GenBank/DDBJ databases">
        <title>WGS assembly of Porphyra umbilicalis.</title>
        <authorList>
            <person name="Brawley S.H."/>
            <person name="Blouin N.A."/>
            <person name="Ficko-Blean E."/>
            <person name="Wheeler G.L."/>
            <person name="Lohr M."/>
            <person name="Goodson H.V."/>
            <person name="Jenkins J.W."/>
            <person name="Blaby-Haas C.E."/>
            <person name="Helliwell K.E."/>
            <person name="Chan C."/>
            <person name="Marriage T."/>
            <person name="Bhattacharya D."/>
            <person name="Klein A.S."/>
            <person name="Badis Y."/>
            <person name="Brodie J."/>
            <person name="Cao Y."/>
            <person name="Collen J."/>
            <person name="Dittami S.M."/>
            <person name="Gachon C.M."/>
            <person name="Green B.R."/>
            <person name="Karpowicz S."/>
            <person name="Kim J.W."/>
            <person name="Kudahl U."/>
            <person name="Lin S."/>
            <person name="Michel G."/>
            <person name="Mittag M."/>
            <person name="Olson B.J."/>
            <person name="Pangilinan J."/>
            <person name="Peng Y."/>
            <person name="Qiu H."/>
            <person name="Shu S."/>
            <person name="Singer J.T."/>
            <person name="Smith A.G."/>
            <person name="Sprecher B.N."/>
            <person name="Wagner V."/>
            <person name="Wang W."/>
            <person name="Wang Z.-Y."/>
            <person name="Yan J."/>
            <person name="Yarish C."/>
            <person name="Zoeuner-Riek S."/>
            <person name="Zhuang Y."/>
            <person name="Zou Y."/>
            <person name="Lindquist E.A."/>
            <person name="Grimwood J."/>
            <person name="Barry K."/>
            <person name="Rokhsar D.S."/>
            <person name="Schmutz J."/>
            <person name="Stiller J.W."/>
            <person name="Grossman A.R."/>
            <person name="Prochnik S.E."/>
        </authorList>
    </citation>
    <scope>NUCLEOTIDE SEQUENCE [LARGE SCALE GENOMIC DNA]</scope>
    <source>
        <strain evidence="2">4086291</strain>
    </source>
</reference>
<protein>
    <submittedName>
        <fullName evidence="2">Uncharacterized protein</fullName>
    </submittedName>
</protein>
<sequence>MSAHGTVMVVAHGKSVVRRRRHSVGAPGGAGAAGGADAPRPVAVLRRRPPLHLPTAAAACRGQPPGRAPAGAHAGGPRECRPGRRCRGATTCFRRRRRRRRRAVDRAGAGGRRGCRAAAAARPRTGPDGNAGGDVTAATATLLAVTGAAVALRVVFARCEHPEAEVARAAAERERLAREEASRAIRTQRLDMEILDEEEEEEGAAAGGTSGLGGEELLSALRKRVAGMDEAGGSKDGDEGGEDEDSEEQAAPRRGAEAERPQLQQQLQTGVDREVRRGREQAQQGRPLASAGVGGGGANARSSACDFSSLSPDERLVNARRKRPPAVWNAGGLPVSSAAVGRHRRRARRRGRGWARAAASRGGSIPLAWGRWLRPFVRLGLGWDAATAWRERNGNGDSENP</sequence>
<evidence type="ECO:0000313" key="2">
    <source>
        <dbReference type="EMBL" id="OSX71052.1"/>
    </source>
</evidence>
<feature type="region of interest" description="Disordered" evidence="1">
    <location>
        <begin position="1"/>
        <end position="38"/>
    </location>
</feature>
<dbReference type="EMBL" id="KV919175">
    <property type="protein sequence ID" value="OSX71052.1"/>
    <property type="molecule type" value="Genomic_DNA"/>
</dbReference>
<feature type="region of interest" description="Disordered" evidence="1">
    <location>
        <begin position="229"/>
        <end position="308"/>
    </location>
</feature>
<feature type="compositionally biased region" description="Acidic residues" evidence="1">
    <location>
        <begin position="239"/>
        <end position="248"/>
    </location>
</feature>
<feature type="compositionally biased region" description="Low complexity" evidence="1">
    <location>
        <begin position="56"/>
        <end position="75"/>
    </location>
</feature>
<feature type="compositionally biased region" description="Gly residues" evidence="1">
    <location>
        <begin position="205"/>
        <end position="214"/>
    </location>
</feature>
<feature type="region of interest" description="Disordered" evidence="1">
    <location>
        <begin position="56"/>
        <end position="81"/>
    </location>
</feature>
<feature type="compositionally biased region" description="Basic and acidic residues" evidence="1">
    <location>
        <begin position="250"/>
        <end position="260"/>
    </location>
</feature>
<gene>
    <name evidence="2" type="ORF">BU14_0609s0002</name>
</gene>